<reference evidence="2 3" key="1">
    <citation type="journal article" date="2024" name="J Genomics">
        <title>Draft genome sequencing and assembly of Favolaschia claudopus CIRM-BRFM 2984 isolated from oak limbs.</title>
        <authorList>
            <person name="Navarro D."/>
            <person name="Drula E."/>
            <person name="Chaduli D."/>
            <person name="Cazenave R."/>
            <person name="Ahrendt S."/>
            <person name="Wang J."/>
            <person name="Lipzen A."/>
            <person name="Daum C."/>
            <person name="Barry K."/>
            <person name="Grigoriev I.V."/>
            <person name="Favel A."/>
            <person name="Rosso M.N."/>
            <person name="Martin F."/>
        </authorList>
    </citation>
    <scope>NUCLEOTIDE SEQUENCE [LARGE SCALE GENOMIC DNA]</scope>
    <source>
        <strain evidence="2 3">CIRM-BRFM 2984</strain>
    </source>
</reference>
<gene>
    <name evidence="2" type="ORF">R3P38DRAFT_2761808</name>
</gene>
<keyword evidence="3" id="KW-1185">Reference proteome</keyword>
<protein>
    <submittedName>
        <fullName evidence="2">Uncharacterized protein</fullName>
    </submittedName>
</protein>
<proteinExistence type="predicted"/>
<name>A0AAW0DQA0_9AGAR</name>
<comment type="caution">
    <text evidence="2">The sequence shown here is derived from an EMBL/GenBank/DDBJ whole genome shotgun (WGS) entry which is preliminary data.</text>
</comment>
<feature type="region of interest" description="Disordered" evidence="1">
    <location>
        <begin position="39"/>
        <end position="76"/>
    </location>
</feature>
<evidence type="ECO:0000256" key="1">
    <source>
        <dbReference type="SAM" id="MobiDB-lite"/>
    </source>
</evidence>
<evidence type="ECO:0000313" key="2">
    <source>
        <dbReference type="EMBL" id="KAK7054025.1"/>
    </source>
</evidence>
<accession>A0AAW0DQA0</accession>
<organism evidence="2 3">
    <name type="scientific">Favolaschia claudopus</name>
    <dbReference type="NCBI Taxonomy" id="2862362"/>
    <lineage>
        <taxon>Eukaryota</taxon>
        <taxon>Fungi</taxon>
        <taxon>Dikarya</taxon>
        <taxon>Basidiomycota</taxon>
        <taxon>Agaricomycotina</taxon>
        <taxon>Agaricomycetes</taxon>
        <taxon>Agaricomycetidae</taxon>
        <taxon>Agaricales</taxon>
        <taxon>Marasmiineae</taxon>
        <taxon>Mycenaceae</taxon>
        <taxon>Favolaschia</taxon>
    </lineage>
</organism>
<feature type="compositionally biased region" description="Basic and acidic residues" evidence="1">
    <location>
        <begin position="67"/>
        <end position="76"/>
    </location>
</feature>
<sequence>MSLPLIAFPGFPFAQPFAQPPFFSPPMVVVYVPYPAPPAAPAAPAAPASPKPKEPKKDSPAAATPAPEKKSALPPRLVEHLKTEGPYEVNKIYSVVPDAPLQGIEEEGPIREWYAITRGRFVGVVDQYALSDIAITGVAYGARKAYPNQDEALYAFNQALHWGAVQIV</sequence>
<evidence type="ECO:0000313" key="3">
    <source>
        <dbReference type="Proteomes" id="UP001362999"/>
    </source>
</evidence>
<dbReference type="AlphaFoldDB" id="A0AAW0DQA0"/>
<dbReference type="EMBL" id="JAWWNJ010000006">
    <property type="protein sequence ID" value="KAK7054025.1"/>
    <property type="molecule type" value="Genomic_DNA"/>
</dbReference>
<dbReference type="Proteomes" id="UP001362999">
    <property type="component" value="Unassembled WGS sequence"/>
</dbReference>